<keyword evidence="1" id="KW-0614">Plasmid</keyword>
<comment type="caution">
    <text evidence="1">The sequence shown here is derived from an EMBL/GenBank/DDBJ whole genome shotgun (WGS) entry which is preliminary data.</text>
</comment>
<dbReference type="RefSeq" id="WP_205378672.1">
    <property type="nucleotide sequence ID" value="NZ_JAFEJA010000003.1"/>
</dbReference>
<gene>
    <name evidence="1" type="ORF">JE024_38700</name>
</gene>
<name>A0ABS2V3T8_9ACTN</name>
<organism evidence="1 2">
    <name type="scientific">Streptomyces zhihengii</name>
    <dbReference type="NCBI Taxonomy" id="1818004"/>
    <lineage>
        <taxon>Bacteria</taxon>
        <taxon>Bacillati</taxon>
        <taxon>Actinomycetota</taxon>
        <taxon>Actinomycetes</taxon>
        <taxon>Kitasatosporales</taxon>
        <taxon>Streptomycetaceae</taxon>
        <taxon>Streptomyces</taxon>
    </lineage>
</organism>
<proteinExistence type="predicted"/>
<dbReference type="EMBL" id="JAFEJA010000003">
    <property type="protein sequence ID" value="MBM9624484.1"/>
    <property type="molecule type" value="Genomic_DNA"/>
</dbReference>
<geneLocation type="plasmid" evidence="1">
    <name>unnamed1</name>
</geneLocation>
<sequence>MTSSAERYREEWAIKTGRRLHDVYVPTSLQDEQTEQAVDLGERRARRRPLTMVARGRIAA</sequence>
<accession>A0ABS2V3T8</accession>
<evidence type="ECO:0000313" key="2">
    <source>
        <dbReference type="Proteomes" id="UP000664109"/>
    </source>
</evidence>
<keyword evidence="2" id="KW-1185">Reference proteome</keyword>
<reference evidence="1 2" key="1">
    <citation type="journal article" date="2016" name="Arch. Microbiol.">
        <title>Streptomyces zhihengii sp. nov., isolated from rhizospheric soil of Psammosilene tunicoides.</title>
        <authorList>
            <person name="Huang M.J."/>
            <person name="Fei J.J."/>
            <person name="Salam N."/>
            <person name="Kim C.J."/>
            <person name="Hozzein W.N."/>
            <person name="Xiao M."/>
            <person name="Huang H.Q."/>
            <person name="Li W.J."/>
        </authorList>
    </citation>
    <scope>NUCLEOTIDE SEQUENCE [LARGE SCALE GENOMIC DNA]</scope>
    <source>
        <strain evidence="1 2">YIM T102</strain>
    </source>
</reference>
<protein>
    <submittedName>
        <fullName evidence="1">Uncharacterized protein</fullName>
    </submittedName>
</protein>
<dbReference type="Proteomes" id="UP000664109">
    <property type="component" value="Unassembled WGS sequence"/>
</dbReference>
<evidence type="ECO:0000313" key="1">
    <source>
        <dbReference type="EMBL" id="MBM9624484.1"/>
    </source>
</evidence>